<dbReference type="GO" id="GO:0005886">
    <property type="term" value="C:plasma membrane"/>
    <property type="evidence" value="ECO:0007669"/>
    <property type="project" value="TreeGrafter"/>
</dbReference>
<keyword evidence="2" id="KW-1015">Disulfide bond</keyword>
<evidence type="ECO:0000313" key="4">
    <source>
        <dbReference type="EMBL" id="KAK3763272.1"/>
    </source>
</evidence>
<dbReference type="PANTHER" id="PTHR46784">
    <property type="entry name" value="KILLER CELL LECTIN-LIKE RECEPTOR SUBFAMILY B MEMBER 1"/>
    <property type="match status" value="1"/>
</dbReference>
<dbReference type="Gene3D" id="3.10.100.10">
    <property type="entry name" value="Mannose-Binding Protein A, subunit A"/>
    <property type="match status" value="3"/>
</dbReference>
<dbReference type="GO" id="GO:0009986">
    <property type="term" value="C:cell surface"/>
    <property type="evidence" value="ECO:0007669"/>
    <property type="project" value="TreeGrafter"/>
</dbReference>
<dbReference type="InterPro" id="IPR051527">
    <property type="entry name" value="KLR_subfamily_B"/>
</dbReference>
<proteinExistence type="predicted"/>
<feature type="non-terminal residue" evidence="4">
    <location>
        <position position="579"/>
    </location>
</feature>
<keyword evidence="5" id="KW-1185">Reference proteome</keyword>
<keyword evidence="1" id="KW-0812">Transmembrane</keyword>
<evidence type="ECO:0000256" key="2">
    <source>
        <dbReference type="ARBA" id="ARBA00023157"/>
    </source>
</evidence>
<dbReference type="Pfam" id="PF00059">
    <property type="entry name" value="Lectin_C"/>
    <property type="match status" value="1"/>
</dbReference>
<dbReference type="SUPFAM" id="SSF56436">
    <property type="entry name" value="C-type lectin-like"/>
    <property type="match status" value="4"/>
</dbReference>
<accession>A0AAE0Z7C3</accession>
<sequence length="579" mass="66318">LSQSQKESGLCSAITRQTRRHFWQVTNTNCTDRAHFICQEQTQCKVQAACPSNLKLSPDSKDCVQINSVKDSKEAVCNKIGMRLVTFKPNDFGFIRFLRNLIQSSALSFWIKPNMTHEDRKKWFTRDVFFKRYGVHFIRDSSSEICAVIAHTLPMIFRNLPCETRAGGICARDPIKCPGDTEFHGQSESSILRLEKAACPSGWVITDNSVCIRIYPLYMTWSEARDRCIRAGADLLDFPSKDTYSWESFGERLDGTEEYWVGLQRNSKESCRYITFEDKDYWKVKAINSPEKCEAEKLVRDFICAMEASNWAKDSCPEGMFLFDDLCVEIIRDKQPWADARASCQQNGGDLLKVYDNDKRKTRFINAISSEHRQIYKWAKFWLGMRSESEGVYRWLDESPTMKPRLARRPHKPDKAPHCLVLMTSPVQPNIKTLKGFERCSKAKAYFCEYPAFGQVASDAFPCGTGWSEMESTCIKVFKHRLPWSEARTQCEKLGGNLLRTISAGKMWKFLNEQLSGEDLYWIGEATAKSGEFALQCGAIRQYLRAFKTMAVVTLSDCHNSPKEGYICERKPFVASTGS</sequence>
<feature type="domain" description="C-type lectin" evidence="3">
    <location>
        <begin position="323"/>
        <end position="449"/>
    </location>
</feature>
<keyword evidence="1" id="KW-0472">Membrane</keyword>
<reference evidence="4" key="1">
    <citation type="journal article" date="2023" name="G3 (Bethesda)">
        <title>A reference genome for the long-term kleptoplast-retaining sea slug Elysia crispata morphotype clarki.</title>
        <authorList>
            <person name="Eastman K.E."/>
            <person name="Pendleton A.L."/>
            <person name="Shaikh M.A."/>
            <person name="Suttiyut T."/>
            <person name="Ogas R."/>
            <person name="Tomko P."/>
            <person name="Gavelis G."/>
            <person name="Widhalm J.R."/>
            <person name="Wisecaver J.H."/>
        </authorList>
    </citation>
    <scope>NUCLEOTIDE SEQUENCE</scope>
    <source>
        <strain evidence="4">ECLA1</strain>
    </source>
</reference>
<gene>
    <name evidence="4" type="ORF">RRG08_015123</name>
</gene>
<dbReference type="PROSITE" id="PS50041">
    <property type="entry name" value="C_TYPE_LECTIN_2"/>
    <property type="match status" value="1"/>
</dbReference>
<keyword evidence="1" id="KW-1133">Transmembrane helix</keyword>
<dbReference type="PANTHER" id="PTHR46784:SF1">
    <property type="entry name" value="KILLER CELL LECTIN-LIKE RECEPTOR SUBFAMILY B MEMBER 1"/>
    <property type="match status" value="1"/>
</dbReference>
<organism evidence="4 5">
    <name type="scientific">Elysia crispata</name>
    <name type="common">lettuce slug</name>
    <dbReference type="NCBI Taxonomy" id="231223"/>
    <lineage>
        <taxon>Eukaryota</taxon>
        <taxon>Metazoa</taxon>
        <taxon>Spiralia</taxon>
        <taxon>Lophotrochozoa</taxon>
        <taxon>Mollusca</taxon>
        <taxon>Gastropoda</taxon>
        <taxon>Heterobranchia</taxon>
        <taxon>Euthyneura</taxon>
        <taxon>Panpulmonata</taxon>
        <taxon>Sacoglossa</taxon>
        <taxon>Placobranchoidea</taxon>
        <taxon>Plakobranchidae</taxon>
        <taxon>Elysia</taxon>
    </lineage>
</organism>
<dbReference type="GO" id="GO:0038023">
    <property type="term" value="F:signaling receptor activity"/>
    <property type="evidence" value="ECO:0007669"/>
    <property type="project" value="TreeGrafter"/>
</dbReference>
<dbReference type="EMBL" id="JAWDGP010004575">
    <property type="protein sequence ID" value="KAK3763272.1"/>
    <property type="molecule type" value="Genomic_DNA"/>
</dbReference>
<dbReference type="AlphaFoldDB" id="A0AAE0Z7C3"/>
<dbReference type="Proteomes" id="UP001283361">
    <property type="component" value="Unassembled WGS sequence"/>
</dbReference>
<comment type="caution">
    <text evidence="4">The sequence shown here is derived from an EMBL/GenBank/DDBJ whole genome shotgun (WGS) entry which is preliminary data.</text>
</comment>
<dbReference type="InterPro" id="IPR016187">
    <property type="entry name" value="CTDL_fold"/>
</dbReference>
<dbReference type="SMART" id="SM00034">
    <property type="entry name" value="CLECT"/>
    <property type="match status" value="3"/>
</dbReference>
<dbReference type="CDD" id="cd00037">
    <property type="entry name" value="CLECT"/>
    <property type="match status" value="3"/>
</dbReference>
<protein>
    <recommendedName>
        <fullName evidence="3">C-type lectin domain-containing protein</fullName>
    </recommendedName>
</protein>
<dbReference type="InterPro" id="IPR001304">
    <property type="entry name" value="C-type_lectin-like"/>
</dbReference>
<evidence type="ECO:0000313" key="5">
    <source>
        <dbReference type="Proteomes" id="UP001283361"/>
    </source>
</evidence>
<dbReference type="InterPro" id="IPR016186">
    <property type="entry name" value="C-type_lectin-like/link_sf"/>
</dbReference>
<evidence type="ECO:0000259" key="3">
    <source>
        <dbReference type="PROSITE" id="PS50041"/>
    </source>
</evidence>
<name>A0AAE0Z7C3_9GAST</name>
<evidence type="ECO:0000256" key="1">
    <source>
        <dbReference type="ARBA" id="ARBA00022989"/>
    </source>
</evidence>